<dbReference type="SMART" id="SM00676">
    <property type="entry name" value="DM10"/>
    <property type="match status" value="3"/>
</dbReference>
<evidence type="ECO:0000256" key="4">
    <source>
        <dbReference type="ARBA" id="ARBA00023212"/>
    </source>
</evidence>
<dbReference type="InterPro" id="IPR040193">
    <property type="entry name" value="EFHC1/EFHC2/EFHB"/>
</dbReference>
<evidence type="ECO:0000259" key="6">
    <source>
        <dbReference type="PROSITE" id="PS51336"/>
    </source>
</evidence>
<dbReference type="PROSITE" id="PS51336">
    <property type="entry name" value="DM10"/>
    <property type="match status" value="3"/>
</dbReference>
<proteinExistence type="predicted"/>
<dbReference type="GO" id="GO:0000281">
    <property type="term" value="P:mitotic cytokinesis"/>
    <property type="evidence" value="ECO:0007669"/>
    <property type="project" value="TreeGrafter"/>
</dbReference>
<keyword evidence="4" id="KW-0206">Cytoskeleton</keyword>
<reference evidence="7 8" key="1">
    <citation type="submission" date="2019-08" db="EMBL/GenBank/DDBJ databases">
        <authorList>
            <person name="Alioto T."/>
            <person name="Alioto T."/>
            <person name="Gomez Garrido J."/>
        </authorList>
    </citation>
    <scope>NUCLEOTIDE SEQUENCE [LARGE SCALE GENOMIC DNA]</scope>
</reference>
<evidence type="ECO:0000256" key="5">
    <source>
        <dbReference type="ARBA" id="ARBA00023273"/>
    </source>
</evidence>
<dbReference type="EMBL" id="CABPRJ010002375">
    <property type="protein sequence ID" value="VVC44047.1"/>
    <property type="molecule type" value="Genomic_DNA"/>
</dbReference>
<dbReference type="GO" id="GO:0005930">
    <property type="term" value="C:axoneme"/>
    <property type="evidence" value="ECO:0007669"/>
    <property type="project" value="UniProtKB-SubCell"/>
</dbReference>
<keyword evidence="5" id="KW-0966">Cell projection</keyword>
<keyword evidence="3" id="KW-0677">Repeat</keyword>
<feature type="domain" description="DM10" evidence="6">
    <location>
        <begin position="249"/>
        <end position="373"/>
    </location>
</feature>
<dbReference type="PANTHER" id="PTHR12086:SF9">
    <property type="entry name" value="EF-HAND DOMAIN-CONTAINING PROTEIN 1"/>
    <property type="match status" value="1"/>
</dbReference>
<dbReference type="GO" id="GO:0007052">
    <property type="term" value="P:mitotic spindle organization"/>
    <property type="evidence" value="ECO:0007669"/>
    <property type="project" value="TreeGrafter"/>
</dbReference>
<feature type="domain" description="DM10" evidence="6">
    <location>
        <begin position="93"/>
        <end position="199"/>
    </location>
</feature>
<evidence type="ECO:0000256" key="1">
    <source>
        <dbReference type="ARBA" id="ARBA00004430"/>
    </source>
</evidence>
<dbReference type="OrthoDB" id="10255210at2759"/>
<dbReference type="AlphaFoldDB" id="A0A5E4NJY0"/>
<protein>
    <recommendedName>
        <fullName evidence="6">DM10 domain-containing protein</fullName>
    </recommendedName>
</protein>
<name>A0A5E4NJY0_9HEMI</name>
<dbReference type="GO" id="GO:0072686">
    <property type="term" value="C:mitotic spindle"/>
    <property type="evidence" value="ECO:0007669"/>
    <property type="project" value="TreeGrafter"/>
</dbReference>
<evidence type="ECO:0000256" key="2">
    <source>
        <dbReference type="ARBA" id="ARBA00022490"/>
    </source>
</evidence>
<gene>
    <name evidence="7" type="ORF">CINCED_3A003922</name>
</gene>
<keyword evidence="8" id="KW-1185">Reference proteome</keyword>
<dbReference type="Gene3D" id="2.30.29.170">
    <property type="match status" value="3"/>
</dbReference>
<keyword evidence="2" id="KW-0963">Cytoplasm</keyword>
<evidence type="ECO:0000256" key="3">
    <source>
        <dbReference type="ARBA" id="ARBA00022737"/>
    </source>
</evidence>
<dbReference type="GO" id="GO:0043014">
    <property type="term" value="F:alpha-tubulin binding"/>
    <property type="evidence" value="ECO:0007669"/>
    <property type="project" value="TreeGrafter"/>
</dbReference>
<evidence type="ECO:0000313" key="7">
    <source>
        <dbReference type="EMBL" id="VVC44047.1"/>
    </source>
</evidence>
<comment type="subcellular location">
    <subcellularLocation>
        <location evidence="1">Cytoplasm</location>
        <location evidence="1">Cytoskeleton</location>
        <location evidence="1">Cilium axoneme</location>
    </subcellularLocation>
</comment>
<sequence>MNRCNDGLPFVPGYRFADIKTNYRKSSFFGYRNGYAVNAEKSIGIGSNTPLDVESVYNSEIPKDNSYDLVTLTYGIPKDPPSPHFKPQFVLFDGIVLSFRGFTIETIEPPSKITYRVRHVKICYYMVDNTISVSETPILNAGYVQGMISKRSRVPNPNRRGQMYYYTDLNVGVELLINTKTYKLCSCNSFTRDYMTKEGISVHPNETMPEDPYLVERHRRLVQTTLPTKTSKDCDEVEHLKLKRFIEYDGKVLRFYAAWYHNESEAGFEPPYWRKFLVAYYLVNDQIEINELHHEKNEILFPSFLKKMKLPMNLKNIPSIITYENLNENVNKECQRFYKATDLIIGNTICVMGRKFILYDCDDFTRDYFKNNLQIVQPDRTNIMDPAKNELKRKMYPPHNGFGDPDDTLRNCVSFRLQPPKSNFLNFIKNLNNILRYKMKMVPVNKEDHDRPFCMEFNLANDKMTILEKASRGFLKGKFMSAFRLRKPGFPVEENIFYGPKDFAIGSKIHVRGSVFSIVDLDEWTYQFMIKNPDIFTQDAIEGVKDHFINKRLLEYARKMPEQEFKMLPPVVISGKTKNGDCDV</sequence>
<accession>A0A5E4NJY0</accession>
<dbReference type="Pfam" id="PF06565">
    <property type="entry name" value="DM10_dom"/>
    <property type="match status" value="3"/>
</dbReference>
<organism evidence="7 8">
    <name type="scientific">Cinara cedri</name>
    <dbReference type="NCBI Taxonomy" id="506608"/>
    <lineage>
        <taxon>Eukaryota</taxon>
        <taxon>Metazoa</taxon>
        <taxon>Ecdysozoa</taxon>
        <taxon>Arthropoda</taxon>
        <taxon>Hexapoda</taxon>
        <taxon>Insecta</taxon>
        <taxon>Pterygota</taxon>
        <taxon>Neoptera</taxon>
        <taxon>Paraneoptera</taxon>
        <taxon>Hemiptera</taxon>
        <taxon>Sternorrhyncha</taxon>
        <taxon>Aphidomorpha</taxon>
        <taxon>Aphidoidea</taxon>
        <taxon>Aphididae</taxon>
        <taxon>Lachninae</taxon>
        <taxon>Cinara</taxon>
    </lineage>
</organism>
<dbReference type="FunFam" id="2.30.29.170:FF:000004">
    <property type="entry name" value="EF-hand domain containing 2"/>
    <property type="match status" value="1"/>
</dbReference>
<feature type="domain" description="DM10" evidence="6">
    <location>
        <begin position="431"/>
        <end position="533"/>
    </location>
</feature>
<dbReference type="PANTHER" id="PTHR12086">
    <property type="entry name" value="EF-HAND DOMAIN C-TERMINAL CONTAINING PROTEIN"/>
    <property type="match status" value="1"/>
</dbReference>
<dbReference type="GO" id="GO:0060285">
    <property type="term" value="P:cilium-dependent cell motility"/>
    <property type="evidence" value="ECO:0007669"/>
    <property type="project" value="TreeGrafter"/>
</dbReference>
<dbReference type="InterPro" id="IPR006602">
    <property type="entry name" value="DM10_dom"/>
</dbReference>
<evidence type="ECO:0000313" key="8">
    <source>
        <dbReference type="Proteomes" id="UP000325440"/>
    </source>
</evidence>
<dbReference type="Proteomes" id="UP000325440">
    <property type="component" value="Unassembled WGS sequence"/>
</dbReference>